<keyword evidence="8 10" id="KW-0570">Pentose shunt</keyword>
<dbReference type="KEGG" id="mri:Mal4_01090"/>
<keyword evidence="9 10" id="KW-0704">Schiff base</keyword>
<sequence length="353" mass="39518">MPTPLESLIACGTKLWLDSVDPEEVESNRAIGATGATSNPVIISDLVKSGRFDEELSGLLQQYDDDSTVAWSLTDHLVRKAQEVFLPVWEETNGNDGYVSFELDPLLEDVDCTLSEEERTEQYIKLGRQWAEGHKNRMIKVPATPGGLAAVEELVASGVTVNVTLVFSERQYRIARDAVYRGAQRREDPDTLKSVYSIFISRIDVYTEKHVDSLSDQAQGQVGILNAKRIWQENNAWWQDKGFGHQQEIIFASTGTKRPEDPADKYVEAMAGSDIQTNPPSTNAAVQEMGKTYTRRVDEMPEDAVVQEIDEKVDFARMEDVLMEEGLKKFADPQKALLDLIAKKRSELVSSSQ</sequence>
<evidence type="ECO:0000256" key="9">
    <source>
        <dbReference type="ARBA" id="ARBA00023270"/>
    </source>
</evidence>
<dbReference type="EC" id="2.2.1.2" evidence="5 10"/>
<comment type="function">
    <text evidence="1 10">Transaldolase is important for the balance of metabolites in the pentose-phosphate pathway.</text>
</comment>
<evidence type="ECO:0000256" key="8">
    <source>
        <dbReference type="ARBA" id="ARBA00023126"/>
    </source>
</evidence>
<evidence type="ECO:0000256" key="10">
    <source>
        <dbReference type="HAMAP-Rule" id="MF_00493"/>
    </source>
</evidence>
<dbReference type="GO" id="GO:0005737">
    <property type="term" value="C:cytoplasm"/>
    <property type="evidence" value="ECO:0007669"/>
    <property type="project" value="UniProtKB-SubCell"/>
</dbReference>
<dbReference type="InterPro" id="IPR013785">
    <property type="entry name" value="Aldolase_TIM"/>
</dbReference>
<dbReference type="Gene3D" id="3.20.20.70">
    <property type="entry name" value="Aldolase class I"/>
    <property type="match status" value="1"/>
</dbReference>
<comment type="similarity">
    <text evidence="4 10">Belongs to the transaldolase family. Type 2 subfamily.</text>
</comment>
<dbReference type="Pfam" id="PF00923">
    <property type="entry name" value="TAL_FSA"/>
    <property type="match status" value="1"/>
</dbReference>
<dbReference type="EMBL" id="CP036275">
    <property type="protein sequence ID" value="QDU35827.1"/>
    <property type="molecule type" value="Genomic_DNA"/>
</dbReference>
<dbReference type="SUPFAM" id="SSF51569">
    <property type="entry name" value="Aldolase"/>
    <property type="match status" value="1"/>
</dbReference>
<evidence type="ECO:0000256" key="3">
    <source>
        <dbReference type="ARBA" id="ARBA00004857"/>
    </source>
</evidence>
<dbReference type="AlphaFoldDB" id="A0A517Z013"/>
<evidence type="ECO:0000256" key="1">
    <source>
        <dbReference type="ARBA" id="ARBA00003518"/>
    </source>
</evidence>
<accession>A0A517Z013</accession>
<evidence type="ECO:0000256" key="4">
    <source>
        <dbReference type="ARBA" id="ARBA00008426"/>
    </source>
</evidence>
<evidence type="ECO:0000256" key="7">
    <source>
        <dbReference type="ARBA" id="ARBA00022679"/>
    </source>
</evidence>
<evidence type="ECO:0000256" key="2">
    <source>
        <dbReference type="ARBA" id="ARBA00004496"/>
    </source>
</evidence>
<name>A0A517Z013_9PLAN</name>
<dbReference type="RefSeq" id="WP_145366522.1">
    <property type="nucleotide sequence ID" value="NZ_CP036275.1"/>
</dbReference>
<gene>
    <name evidence="11" type="primary">tal_1</name>
    <name evidence="10" type="synonym">tal</name>
    <name evidence="11" type="ORF">Mal4_01090</name>
</gene>
<dbReference type="GO" id="GO:0004801">
    <property type="term" value="F:transaldolase activity"/>
    <property type="evidence" value="ECO:0007669"/>
    <property type="project" value="UniProtKB-UniRule"/>
</dbReference>
<dbReference type="PANTHER" id="PTHR10683:SF31">
    <property type="entry name" value="TRANSALDOLASE"/>
    <property type="match status" value="1"/>
</dbReference>
<dbReference type="GO" id="GO:0006098">
    <property type="term" value="P:pentose-phosphate shunt"/>
    <property type="evidence" value="ECO:0007669"/>
    <property type="project" value="UniProtKB-UniRule"/>
</dbReference>
<dbReference type="PIRSF" id="PIRSF036915">
    <property type="entry name" value="Trnald_Bac_Plnt"/>
    <property type="match status" value="1"/>
</dbReference>
<proteinExistence type="inferred from homology"/>
<dbReference type="InterPro" id="IPR004732">
    <property type="entry name" value="Transaldolase_2"/>
</dbReference>
<evidence type="ECO:0000313" key="12">
    <source>
        <dbReference type="Proteomes" id="UP000320496"/>
    </source>
</evidence>
<organism evidence="11 12">
    <name type="scientific">Maioricimonas rarisocia</name>
    <dbReference type="NCBI Taxonomy" id="2528026"/>
    <lineage>
        <taxon>Bacteria</taxon>
        <taxon>Pseudomonadati</taxon>
        <taxon>Planctomycetota</taxon>
        <taxon>Planctomycetia</taxon>
        <taxon>Planctomycetales</taxon>
        <taxon>Planctomycetaceae</taxon>
        <taxon>Maioricimonas</taxon>
    </lineage>
</organism>
<comment type="catalytic activity">
    <reaction evidence="10">
        <text>D-sedoheptulose 7-phosphate + D-glyceraldehyde 3-phosphate = D-erythrose 4-phosphate + beta-D-fructose 6-phosphate</text>
        <dbReference type="Rhea" id="RHEA:17053"/>
        <dbReference type="ChEBI" id="CHEBI:16897"/>
        <dbReference type="ChEBI" id="CHEBI:57483"/>
        <dbReference type="ChEBI" id="CHEBI:57634"/>
        <dbReference type="ChEBI" id="CHEBI:59776"/>
        <dbReference type="EC" id="2.2.1.2"/>
    </reaction>
</comment>
<comment type="pathway">
    <text evidence="3 10">Carbohydrate degradation; pentose phosphate pathway; D-glyceraldehyde 3-phosphate and beta-D-fructose 6-phosphate from D-ribose 5-phosphate and D-xylulose 5-phosphate (non-oxidative stage): step 2/3.</text>
</comment>
<evidence type="ECO:0000256" key="6">
    <source>
        <dbReference type="ARBA" id="ARBA00022490"/>
    </source>
</evidence>
<dbReference type="Proteomes" id="UP000320496">
    <property type="component" value="Chromosome"/>
</dbReference>
<protein>
    <recommendedName>
        <fullName evidence="5 10">Transaldolase</fullName>
        <ecNumber evidence="5 10">2.2.1.2</ecNumber>
    </recommendedName>
</protein>
<evidence type="ECO:0000256" key="5">
    <source>
        <dbReference type="ARBA" id="ARBA00013151"/>
    </source>
</evidence>
<reference evidence="11 12" key="1">
    <citation type="submission" date="2019-02" db="EMBL/GenBank/DDBJ databases">
        <title>Deep-cultivation of Planctomycetes and their phenomic and genomic characterization uncovers novel biology.</title>
        <authorList>
            <person name="Wiegand S."/>
            <person name="Jogler M."/>
            <person name="Boedeker C."/>
            <person name="Pinto D."/>
            <person name="Vollmers J."/>
            <person name="Rivas-Marin E."/>
            <person name="Kohn T."/>
            <person name="Peeters S.H."/>
            <person name="Heuer A."/>
            <person name="Rast P."/>
            <person name="Oberbeckmann S."/>
            <person name="Bunk B."/>
            <person name="Jeske O."/>
            <person name="Meyerdierks A."/>
            <person name="Storesund J.E."/>
            <person name="Kallscheuer N."/>
            <person name="Luecker S."/>
            <person name="Lage O.M."/>
            <person name="Pohl T."/>
            <person name="Merkel B.J."/>
            <person name="Hornburger P."/>
            <person name="Mueller R.-W."/>
            <person name="Bruemmer F."/>
            <person name="Labrenz M."/>
            <person name="Spormann A.M."/>
            <person name="Op den Camp H."/>
            <person name="Overmann J."/>
            <person name="Amann R."/>
            <person name="Jetten M.S.M."/>
            <person name="Mascher T."/>
            <person name="Medema M.H."/>
            <person name="Devos D.P."/>
            <person name="Kaster A.-K."/>
            <person name="Ovreas L."/>
            <person name="Rohde M."/>
            <person name="Galperin M.Y."/>
            <person name="Jogler C."/>
        </authorList>
    </citation>
    <scope>NUCLEOTIDE SEQUENCE [LARGE SCALE GENOMIC DNA]</scope>
    <source>
        <strain evidence="11 12">Mal4</strain>
    </source>
</reference>
<keyword evidence="6 10" id="KW-0963">Cytoplasm</keyword>
<keyword evidence="7 10" id="KW-0808">Transferase</keyword>
<feature type="active site" description="Schiff-base intermediate with substrate" evidence="10">
    <location>
        <position position="140"/>
    </location>
</feature>
<dbReference type="HAMAP" id="MF_00493">
    <property type="entry name" value="Transaldolase_2"/>
    <property type="match status" value="1"/>
</dbReference>
<dbReference type="PANTHER" id="PTHR10683">
    <property type="entry name" value="TRANSALDOLASE"/>
    <property type="match status" value="1"/>
</dbReference>
<dbReference type="OrthoDB" id="140919at2"/>
<dbReference type="GO" id="GO:0005975">
    <property type="term" value="P:carbohydrate metabolic process"/>
    <property type="evidence" value="ECO:0007669"/>
    <property type="project" value="InterPro"/>
</dbReference>
<keyword evidence="12" id="KW-1185">Reference proteome</keyword>
<dbReference type="InterPro" id="IPR001585">
    <property type="entry name" value="TAL/FSA"/>
</dbReference>
<comment type="subcellular location">
    <subcellularLocation>
        <location evidence="2 10">Cytoplasm</location>
    </subcellularLocation>
</comment>
<evidence type="ECO:0000313" key="11">
    <source>
        <dbReference type="EMBL" id="QDU35827.1"/>
    </source>
</evidence>
<dbReference type="UniPathway" id="UPA00115">
    <property type="reaction ID" value="UER00414"/>
</dbReference>